<name>Q8WZR4_NEUCS</name>
<organism evidence="2">
    <name type="scientific">Neurospora crassa</name>
    <dbReference type="NCBI Taxonomy" id="5141"/>
    <lineage>
        <taxon>Eukaryota</taxon>
        <taxon>Fungi</taxon>
        <taxon>Dikarya</taxon>
        <taxon>Ascomycota</taxon>
        <taxon>Pezizomycotina</taxon>
        <taxon>Sordariomycetes</taxon>
        <taxon>Sordariomycetidae</taxon>
        <taxon>Sordariales</taxon>
        <taxon>Sordariaceae</taxon>
        <taxon>Neurospora</taxon>
    </lineage>
</organism>
<accession>Q8WZR4</accession>
<dbReference type="VEuPathDB" id="FungiDB:NCU01526"/>
<protein>
    <submittedName>
        <fullName evidence="2">Uncharacterized protein B9G16.50</fullName>
    </submittedName>
</protein>
<dbReference type="EMBL" id="AL670003">
    <property type="protein sequence ID" value="CAD21240.1"/>
    <property type="molecule type" value="Genomic_DNA"/>
</dbReference>
<dbReference type="AlphaFoldDB" id="Q8WZR4"/>
<sequence>MDKLKMRANSRRLLVKYCRRHSVWYDAGIEMLLLLLLLFGESGNIEAQGAASVAWPESATDMNQGGPSTFRRRLAEQTDASHSYKALAGGDSEGFRVPARIENRKKETPWRTEVVGWPDSEIGDDDFGRLSTKSTS</sequence>
<evidence type="ECO:0000256" key="1">
    <source>
        <dbReference type="SAM" id="MobiDB-lite"/>
    </source>
</evidence>
<dbReference type="HOGENOM" id="CLU_1876003_0_0_1"/>
<gene>
    <name evidence="2" type="primary">B9G16.50</name>
</gene>
<reference evidence="2" key="1">
    <citation type="submission" date="2002-01" db="EMBL/GenBank/DDBJ databases">
        <authorList>
            <person name="Schulte U."/>
            <person name="Aign V."/>
            <person name="Hoheisel J."/>
            <person name="Brandt P."/>
            <person name="Fartmann B."/>
            <person name="Holland R."/>
            <person name="Nyakatura G."/>
            <person name="Mewes H.W."/>
            <person name="Mannhaupt G."/>
        </authorList>
    </citation>
    <scope>NUCLEOTIDE SEQUENCE</scope>
</reference>
<evidence type="ECO:0000313" key="2">
    <source>
        <dbReference type="EMBL" id="CAD21240.1"/>
    </source>
</evidence>
<feature type="region of interest" description="Disordered" evidence="1">
    <location>
        <begin position="115"/>
        <end position="136"/>
    </location>
</feature>
<reference evidence="2" key="2">
    <citation type="submission" date="2002-01" db="EMBL/GenBank/DDBJ databases">
        <authorList>
            <person name="German Neurospora genome project"/>
        </authorList>
    </citation>
    <scope>NUCLEOTIDE SEQUENCE</scope>
</reference>
<proteinExistence type="predicted"/>